<dbReference type="InterPro" id="IPR016126">
    <property type="entry name" value="Secretoglobin"/>
</dbReference>
<dbReference type="Pfam" id="PF01099">
    <property type="entry name" value="Uteroglobin"/>
    <property type="match status" value="1"/>
</dbReference>
<dbReference type="InterPro" id="IPR035960">
    <property type="entry name" value="Secretoglobin_sf"/>
</dbReference>
<dbReference type="PROSITE" id="PS51311">
    <property type="entry name" value="SCGB"/>
    <property type="match status" value="1"/>
</dbReference>
<dbReference type="AlphaFoldDB" id="A0A803YJ34"/>
<dbReference type="GeneTree" id="ENSGT01040000242930"/>
<evidence type="ECO:0008006" key="6">
    <source>
        <dbReference type="Google" id="ProtNLM"/>
    </source>
</evidence>
<evidence type="ECO:0000256" key="1">
    <source>
        <dbReference type="ARBA" id="ARBA00004613"/>
    </source>
</evidence>
<comment type="similarity">
    <text evidence="2">Belongs to the secretoglobin family.</text>
</comment>
<evidence type="ECO:0000256" key="3">
    <source>
        <dbReference type="ARBA" id="ARBA00022525"/>
    </source>
</evidence>
<dbReference type="InterPro" id="IPR043215">
    <property type="entry name" value="Secretoglobin_1C-like"/>
</dbReference>
<reference evidence="4" key="2">
    <citation type="submission" date="2025-08" db="UniProtKB">
        <authorList>
            <consortium name="Ensembl"/>
        </authorList>
    </citation>
    <scope>IDENTIFICATION</scope>
</reference>
<dbReference type="SUPFAM" id="SSF48201">
    <property type="entry name" value="Uteroglobin-like"/>
    <property type="match status" value="1"/>
</dbReference>
<dbReference type="InParanoid" id="A0A803YJ34"/>
<dbReference type="OrthoDB" id="9069344at2759"/>
<evidence type="ECO:0000256" key="2">
    <source>
        <dbReference type="ARBA" id="ARBA00008650"/>
    </source>
</evidence>
<name>A0A803YJ34_MELGA</name>
<organism evidence="4 5">
    <name type="scientific">Meleagris gallopavo</name>
    <name type="common">Wild turkey</name>
    <dbReference type="NCBI Taxonomy" id="9103"/>
    <lineage>
        <taxon>Eukaryota</taxon>
        <taxon>Metazoa</taxon>
        <taxon>Chordata</taxon>
        <taxon>Craniata</taxon>
        <taxon>Vertebrata</taxon>
        <taxon>Euteleostomi</taxon>
        <taxon>Archelosauria</taxon>
        <taxon>Archosauria</taxon>
        <taxon>Dinosauria</taxon>
        <taxon>Saurischia</taxon>
        <taxon>Theropoda</taxon>
        <taxon>Coelurosauria</taxon>
        <taxon>Aves</taxon>
        <taxon>Neognathae</taxon>
        <taxon>Galloanserae</taxon>
        <taxon>Galliformes</taxon>
        <taxon>Phasianidae</taxon>
        <taxon>Meleagridinae</taxon>
        <taxon>Meleagris</taxon>
    </lineage>
</organism>
<protein>
    <recommendedName>
        <fullName evidence="6">Secretoglobin family 1C member 1</fullName>
    </recommendedName>
</protein>
<dbReference type="GO" id="GO:0005576">
    <property type="term" value="C:extracellular region"/>
    <property type="evidence" value="ECO:0007669"/>
    <property type="project" value="UniProtKB-SubCell"/>
</dbReference>
<dbReference type="PANTHER" id="PTHR10136:SF8">
    <property type="entry name" value="SECRETOGLOBIN FAMILY 1C MEMBER 1-RELATED"/>
    <property type="match status" value="1"/>
</dbReference>
<evidence type="ECO:0000313" key="5">
    <source>
        <dbReference type="Proteomes" id="UP000001645"/>
    </source>
</evidence>
<proteinExistence type="inferred from homology"/>
<dbReference type="Ensembl" id="ENSMGAT00000028600.1">
    <property type="protein sequence ID" value="ENSMGAP00000031782.1"/>
    <property type="gene ID" value="ENSMGAG00000022033.1"/>
</dbReference>
<dbReference type="PANTHER" id="PTHR10136">
    <property type="entry name" value="SECRETOGLOBIN FAMILY 1 MEMBER"/>
    <property type="match status" value="1"/>
</dbReference>
<comment type="subcellular location">
    <subcellularLocation>
        <location evidence="1">Secreted</location>
    </subcellularLocation>
</comment>
<sequence>MCTSESFVIFPFVFHTAGAGSSHEVVPSLLQTLLEGSVEQLYAGPISRYNVDEMTSAALTELKKCIDELSPEHLKALVNLKLTDNGKQDSSLYDTFDLC</sequence>
<dbReference type="Proteomes" id="UP000001645">
    <property type="component" value="Chromosome 5"/>
</dbReference>
<accession>A0A803YJ34</accession>
<reference evidence="4 5" key="1">
    <citation type="journal article" date="2010" name="PLoS Biol.">
        <title>Multi-platform next-generation sequencing of the domestic turkey (Meleagris gallopavo): genome assembly and analysis.</title>
        <authorList>
            <person name="Dalloul R.A."/>
            <person name="Long J.A."/>
            <person name="Zimin A.V."/>
            <person name="Aslam L."/>
            <person name="Beal K."/>
            <person name="Blomberg L.A."/>
            <person name="Bouffard P."/>
            <person name="Burt D.W."/>
            <person name="Crasta O."/>
            <person name="Crooijmans R.P."/>
            <person name="Cooper K."/>
            <person name="Coulombe R.A."/>
            <person name="De S."/>
            <person name="Delany M.E."/>
            <person name="Dodgson J.B."/>
            <person name="Dong J.J."/>
            <person name="Evans C."/>
            <person name="Frederickson K.M."/>
            <person name="Flicek P."/>
            <person name="Florea L."/>
            <person name="Folkerts O."/>
            <person name="Groenen M.A."/>
            <person name="Harkins T.T."/>
            <person name="Herrero J."/>
            <person name="Hoffmann S."/>
            <person name="Megens H.J."/>
            <person name="Jiang A."/>
            <person name="de Jong P."/>
            <person name="Kaiser P."/>
            <person name="Kim H."/>
            <person name="Kim K.W."/>
            <person name="Kim S."/>
            <person name="Langenberger D."/>
            <person name="Lee M.K."/>
            <person name="Lee T."/>
            <person name="Mane S."/>
            <person name="Marcais G."/>
            <person name="Marz M."/>
            <person name="McElroy A.P."/>
            <person name="Modise T."/>
            <person name="Nefedov M."/>
            <person name="Notredame C."/>
            <person name="Paton I.R."/>
            <person name="Payne W.S."/>
            <person name="Pertea G."/>
            <person name="Prickett D."/>
            <person name="Puiu D."/>
            <person name="Qioa D."/>
            <person name="Raineri E."/>
            <person name="Ruffier M."/>
            <person name="Salzberg S.L."/>
            <person name="Schatz M.C."/>
            <person name="Scheuring C."/>
            <person name="Schmidt C.J."/>
            <person name="Schroeder S."/>
            <person name="Searle S.M."/>
            <person name="Smith E.J."/>
            <person name="Smith J."/>
            <person name="Sonstegard T.S."/>
            <person name="Stadler P.F."/>
            <person name="Tafer H."/>
            <person name="Tu Z.J."/>
            <person name="Van Tassell C.P."/>
            <person name="Vilella A.J."/>
            <person name="Williams K.P."/>
            <person name="Yorke J.A."/>
            <person name="Zhang L."/>
            <person name="Zhang H.B."/>
            <person name="Zhang X."/>
            <person name="Zhang Y."/>
            <person name="Reed K.M."/>
        </authorList>
    </citation>
    <scope>NUCLEOTIDE SEQUENCE [LARGE SCALE GENOMIC DNA]</scope>
</reference>
<reference evidence="4" key="3">
    <citation type="submission" date="2025-09" db="UniProtKB">
        <authorList>
            <consortium name="Ensembl"/>
        </authorList>
    </citation>
    <scope>IDENTIFICATION</scope>
</reference>
<keyword evidence="3" id="KW-0964">Secreted</keyword>
<evidence type="ECO:0000313" key="4">
    <source>
        <dbReference type="Ensembl" id="ENSMGAP00000031782.1"/>
    </source>
</evidence>
<keyword evidence="5" id="KW-1185">Reference proteome</keyword>